<evidence type="ECO:0000313" key="2">
    <source>
        <dbReference type="Proteomes" id="UP000285794"/>
    </source>
</evidence>
<organism evidence="1 2">
    <name type="scientific">Ancylomarina euxinus</name>
    <dbReference type="NCBI Taxonomy" id="2283627"/>
    <lineage>
        <taxon>Bacteria</taxon>
        <taxon>Pseudomonadati</taxon>
        <taxon>Bacteroidota</taxon>
        <taxon>Bacteroidia</taxon>
        <taxon>Marinilabiliales</taxon>
        <taxon>Marinifilaceae</taxon>
        <taxon>Ancylomarina</taxon>
    </lineage>
</organism>
<reference evidence="1 2" key="1">
    <citation type="submission" date="2018-07" db="EMBL/GenBank/DDBJ databases">
        <title>Draft genome sequence of Ancylomarina sp. M1P.</title>
        <authorList>
            <person name="Yadav S."/>
            <person name="Villanueva L."/>
            <person name="Damste J.S.S."/>
        </authorList>
    </citation>
    <scope>NUCLEOTIDE SEQUENCE [LARGE SCALE GENOMIC DNA]</scope>
    <source>
        <strain evidence="1 2">M1P</strain>
    </source>
</reference>
<comment type="caution">
    <text evidence="1">The sequence shown here is derived from an EMBL/GenBank/DDBJ whole genome shotgun (WGS) entry which is preliminary data.</text>
</comment>
<dbReference type="EMBL" id="QQWG01000007">
    <property type="protein sequence ID" value="RRG21820.1"/>
    <property type="molecule type" value="Genomic_DNA"/>
</dbReference>
<dbReference type="AlphaFoldDB" id="A0A425Y1J4"/>
<dbReference type="RefSeq" id="WP_125030504.1">
    <property type="nucleotide sequence ID" value="NZ_JAPXVP010000007.1"/>
</dbReference>
<evidence type="ECO:0000313" key="1">
    <source>
        <dbReference type="EMBL" id="RRG21820.1"/>
    </source>
</evidence>
<sequence>MDKNIIIKTKPVELTEKQKCDNSWQLRQKIAQQDLECVQKSILRDLENNIPVQFKSDIVVTLSISLTTLKIKKDYSEIRNKSTVRLIRYYLSRDMNNFVKELMKLVNCGLMYQTDRVWIVLCGSRYSF</sequence>
<gene>
    <name evidence="1" type="ORF">DWB61_08680</name>
</gene>
<accession>A0A425Y1J4</accession>
<name>A0A425Y1J4_9BACT</name>
<protein>
    <submittedName>
        <fullName evidence="1">Uncharacterized protein</fullName>
    </submittedName>
</protein>
<keyword evidence="2" id="KW-1185">Reference proteome</keyword>
<proteinExistence type="predicted"/>
<dbReference type="Proteomes" id="UP000285794">
    <property type="component" value="Unassembled WGS sequence"/>
</dbReference>